<keyword evidence="2" id="KW-0472">Membrane</keyword>
<comment type="caution">
    <text evidence="3">The sequence shown here is derived from an EMBL/GenBank/DDBJ whole genome shotgun (WGS) entry which is preliminary data.</text>
</comment>
<feature type="transmembrane region" description="Helical" evidence="2">
    <location>
        <begin position="74"/>
        <end position="91"/>
    </location>
</feature>
<keyword evidence="2" id="KW-0812">Transmembrane</keyword>
<evidence type="ECO:0000313" key="4">
    <source>
        <dbReference type="Proteomes" id="UP000824540"/>
    </source>
</evidence>
<dbReference type="AlphaFoldDB" id="A0A8T2PGN1"/>
<proteinExistence type="predicted"/>
<protein>
    <submittedName>
        <fullName evidence="3">Uncharacterized protein</fullName>
    </submittedName>
</protein>
<accession>A0A8T2PGN1</accession>
<sequence>MEKEEGLSTKLVLKRGNESQRERETTHWRTHWDCVGSCNMLFIVVCSRASKTLAVISGIQSCQNEQMQCRKNHVSTAFLHLLLWAVAWLWVTVGTKSSPMEDSQAFPSPVLADLDDSHNQMVVHWAGEKSNVIVALARDRSGATGPKSSSVSPIRDR</sequence>
<gene>
    <name evidence="3" type="ORF">JZ751_022915</name>
</gene>
<name>A0A8T2PGN1_9TELE</name>
<organism evidence="3 4">
    <name type="scientific">Albula glossodonta</name>
    <name type="common">roundjaw bonefish</name>
    <dbReference type="NCBI Taxonomy" id="121402"/>
    <lineage>
        <taxon>Eukaryota</taxon>
        <taxon>Metazoa</taxon>
        <taxon>Chordata</taxon>
        <taxon>Craniata</taxon>
        <taxon>Vertebrata</taxon>
        <taxon>Euteleostomi</taxon>
        <taxon>Actinopterygii</taxon>
        <taxon>Neopterygii</taxon>
        <taxon>Teleostei</taxon>
        <taxon>Albuliformes</taxon>
        <taxon>Albulidae</taxon>
        <taxon>Albula</taxon>
    </lineage>
</organism>
<reference evidence="3" key="1">
    <citation type="thesis" date="2021" institute="BYU ScholarsArchive" country="Provo, UT, USA">
        <title>Applications of and Algorithms for Genome Assembly and Genomic Analyses with an Emphasis on Marine Teleosts.</title>
        <authorList>
            <person name="Pickett B.D."/>
        </authorList>
    </citation>
    <scope>NUCLEOTIDE SEQUENCE</scope>
    <source>
        <strain evidence="3">HI-2016</strain>
    </source>
</reference>
<keyword evidence="4" id="KW-1185">Reference proteome</keyword>
<evidence type="ECO:0000313" key="3">
    <source>
        <dbReference type="EMBL" id="KAG9351664.1"/>
    </source>
</evidence>
<feature type="compositionally biased region" description="Polar residues" evidence="1">
    <location>
        <begin position="146"/>
        <end position="157"/>
    </location>
</feature>
<keyword evidence="2" id="KW-1133">Transmembrane helix</keyword>
<feature type="region of interest" description="Disordered" evidence="1">
    <location>
        <begin position="138"/>
        <end position="157"/>
    </location>
</feature>
<evidence type="ECO:0000256" key="1">
    <source>
        <dbReference type="SAM" id="MobiDB-lite"/>
    </source>
</evidence>
<evidence type="ECO:0000256" key="2">
    <source>
        <dbReference type="SAM" id="Phobius"/>
    </source>
</evidence>
<dbReference type="Proteomes" id="UP000824540">
    <property type="component" value="Unassembled WGS sequence"/>
</dbReference>
<dbReference type="OrthoDB" id="8575558at2759"/>
<dbReference type="EMBL" id="JAFBMS010000006">
    <property type="protein sequence ID" value="KAG9351664.1"/>
    <property type="molecule type" value="Genomic_DNA"/>
</dbReference>